<dbReference type="Pfam" id="PF00931">
    <property type="entry name" value="NB-ARC"/>
    <property type="match status" value="1"/>
</dbReference>
<sequence length="1146" mass="131736">MAMSETKYDVFLSFTGSDTRLRFTGHLYDALSRAGIHTFIDDKKLKAGEEINTTLHKSIQESKMAIVVFSQNYAHSTFCLDELEEIQKCHNNKTVFPIFYKVDPSDVRHQKNSYGEAMAKHESRFGVDSEKILKWRSALTKVANISGFHYRREGDEYEYELIQKIVKAVSIEVSPRRLYNNERIVGLNSQVEELKSIIEIESKNTTCFLGIHGTGGIGKTTLTKALYNSICDHFEGSCFLFNVRETSKEQIDGEKLLLQKLLTEVLKEGTVFLENVDDGIKRVKRMLGRKRVLIVLDDIDDIEQLKKLAGGHDWFGLGSRIIITTRDKHVLDAHKVEKEKIYEMKLLNDPDSKELFCHNAFRERSNPEPDYEEQSNRAIRYANGLPLALKVIGSHLIGKSLEEWKSALNKYEKSPHRDIQRILRISYDGLESNEQDIFLDIACFFKGQRLEYVKPILEACDFHPGDGIRVLVDKSLITVENNCLMMHDLIQNMGREIVKEEKPKEAGKRSRLWFHKDVLEVLVEDTGSSKIEGIMLDPPQIEEIEWIDSAFQKMKRLRLLIVRNTSFSSAPSYLPNQLRLLDWKDYPSQSFPSNFCPKKIVAFNLRGSPLVQPFQAFEHLTYMNVSNCYSITQIPNLSGAKSLRELKLNKCKELVSVDESIGFLPNLVYLCASRCSKLQSFVPKIYLPSLEHLSFSLCENLEYFPEIMRKMDKPLKICLTDTSIKVLPCSIGNLVGLESVQMECCYRLQYLPSSLFMLPNLVALNVEGCSGLPESFRRFEVSHSPAEHCPSLQTLRIGNACLSDEDLQVIVHNFPSLKELNVSWNSFVSFPASIKECIGLTSLDVSYCSNLEEIPELPSSVQKLNALHCDSLNAETLSIFFSQVRKEINGLEVIMPGTEIPEWFDHRDEEGLPVFEARGKFPVVAVAFVFDLECVPWQQTYAILQLFIGGKHVRCKQFQTFTVSNMHVLLLDLRVLFSEKEWEGLDALLHPHDWKKVHVTFDRARLTLRSWGVYVYKQETNMDHIQFSPTSSYYQHPRFYIDHEISEEDLFEGMTLLEMLKSYLSVLRCYEDKIVVPEFVKSQFAFQANWAKIVRRVEALSEAKGSGFILHEEDDKDREFIQRLIIAISSTHMKEEEVVDYLLQQV</sequence>
<protein>
    <recommendedName>
        <fullName evidence="5">TIR domain-containing protein</fullName>
    </recommendedName>
</protein>
<evidence type="ECO:0000313" key="6">
    <source>
        <dbReference type="EMBL" id="KAK7258834.1"/>
    </source>
</evidence>
<accession>A0AAN9HYW0</accession>
<dbReference type="InterPro" id="IPR042197">
    <property type="entry name" value="Apaf_helical"/>
</dbReference>
<keyword evidence="7" id="KW-1185">Reference proteome</keyword>
<evidence type="ECO:0000259" key="5">
    <source>
        <dbReference type="PROSITE" id="PS50104"/>
    </source>
</evidence>
<dbReference type="InterPro" id="IPR035897">
    <property type="entry name" value="Toll_tir_struct_dom_sf"/>
</dbReference>
<dbReference type="Gene3D" id="1.10.8.430">
    <property type="entry name" value="Helical domain of apoptotic protease-activating factors"/>
    <property type="match status" value="1"/>
</dbReference>
<dbReference type="Pfam" id="PF23286">
    <property type="entry name" value="LRR_13"/>
    <property type="match status" value="1"/>
</dbReference>
<dbReference type="PRINTS" id="PR00364">
    <property type="entry name" value="DISEASERSIST"/>
</dbReference>
<evidence type="ECO:0000256" key="1">
    <source>
        <dbReference type="ARBA" id="ARBA00022614"/>
    </source>
</evidence>
<gene>
    <name evidence="6" type="ORF">RIF29_24422</name>
</gene>
<dbReference type="SUPFAM" id="SSF52540">
    <property type="entry name" value="P-loop containing nucleoside triphosphate hydrolases"/>
    <property type="match status" value="1"/>
</dbReference>
<feature type="domain" description="TIR" evidence="5">
    <location>
        <begin position="6"/>
        <end position="173"/>
    </location>
</feature>
<dbReference type="Pfam" id="PF23282">
    <property type="entry name" value="WHD_ROQ1"/>
    <property type="match status" value="1"/>
</dbReference>
<evidence type="ECO:0000313" key="7">
    <source>
        <dbReference type="Proteomes" id="UP001372338"/>
    </source>
</evidence>
<evidence type="ECO:0000256" key="2">
    <source>
        <dbReference type="ARBA" id="ARBA00022737"/>
    </source>
</evidence>
<dbReference type="SMART" id="SM00255">
    <property type="entry name" value="TIR"/>
    <property type="match status" value="1"/>
</dbReference>
<dbReference type="PANTHER" id="PTHR11017">
    <property type="entry name" value="LEUCINE-RICH REPEAT-CONTAINING PROTEIN"/>
    <property type="match status" value="1"/>
</dbReference>
<dbReference type="SUPFAM" id="SSF52200">
    <property type="entry name" value="Toll/Interleukin receptor TIR domain"/>
    <property type="match status" value="1"/>
</dbReference>
<dbReference type="AlphaFoldDB" id="A0AAN9HYW0"/>
<keyword evidence="4" id="KW-0520">NAD</keyword>
<dbReference type="Gene3D" id="3.40.50.10140">
    <property type="entry name" value="Toll/interleukin-1 receptor homology (TIR) domain"/>
    <property type="match status" value="1"/>
</dbReference>
<dbReference type="Pfam" id="PF01582">
    <property type="entry name" value="TIR"/>
    <property type="match status" value="1"/>
</dbReference>
<dbReference type="InterPro" id="IPR058546">
    <property type="entry name" value="RPS4B/Roq1-like_LRR"/>
</dbReference>
<dbReference type="Gene3D" id="3.40.50.300">
    <property type="entry name" value="P-loop containing nucleotide triphosphate hydrolases"/>
    <property type="match status" value="1"/>
</dbReference>
<dbReference type="Proteomes" id="UP001372338">
    <property type="component" value="Unassembled WGS sequence"/>
</dbReference>
<comment type="caution">
    <text evidence="6">The sequence shown here is derived from an EMBL/GenBank/DDBJ whole genome shotgun (WGS) entry which is preliminary data.</text>
</comment>
<dbReference type="GO" id="GO:0043531">
    <property type="term" value="F:ADP binding"/>
    <property type="evidence" value="ECO:0007669"/>
    <property type="project" value="InterPro"/>
</dbReference>
<dbReference type="InterPro" id="IPR000157">
    <property type="entry name" value="TIR_dom"/>
</dbReference>
<dbReference type="InterPro" id="IPR027417">
    <property type="entry name" value="P-loop_NTPase"/>
</dbReference>
<dbReference type="InterPro" id="IPR058192">
    <property type="entry name" value="WHD_ROQ1-like"/>
</dbReference>
<organism evidence="6 7">
    <name type="scientific">Crotalaria pallida</name>
    <name type="common">Smooth rattlebox</name>
    <name type="synonym">Crotalaria striata</name>
    <dbReference type="NCBI Taxonomy" id="3830"/>
    <lineage>
        <taxon>Eukaryota</taxon>
        <taxon>Viridiplantae</taxon>
        <taxon>Streptophyta</taxon>
        <taxon>Embryophyta</taxon>
        <taxon>Tracheophyta</taxon>
        <taxon>Spermatophyta</taxon>
        <taxon>Magnoliopsida</taxon>
        <taxon>eudicotyledons</taxon>
        <taxon>Gunneridae</taxon>
        <taxon>Pentapetalae</taxon>
        <taxon>rosids</taxon>
        <taxon>fabids</taxon>
        <taxon>Fabales</taxon>
        <taxon>Fabaceae</taxon>
        <taxon>Papilionoideae</taxon>
        <taxon>50 kb inversion clade</taxon>
        <taxon>genistoids sensu lato</taxon>
        <taxon>core genistoids</taxon>
        <taxon>Crotalarieae</taxon>
        <taxon>Crotalaria</taxon>
    </lineage>
</organism>
<dbReference type="InterPro" id="IPR002182">
    <property type="entry name" value="NB-ARC"/>
</dbReference>
<dbReference type="GO" id="GO:0006952">
    <property type="term" value="P:defense response"/>
    <property type="evidence" value="ECO:0007669"/>
    <property type="project" value="InterPro"/>
</dbReference>
<name>A0AAN9HYW0_CROPI</name>
<dbReference type="InterPro" id="IPR044974">
    <property type="entry name" value="Disease_R_plants"/>
</dbReference>
<keyword evidence="3" id="KW-0611">Plant defense</keyword>
<dbReference type="Gene3D" id="3.80.10.10">
    <property type="entry name" value="Ribonuclease Inhibitor"/>
    <property type="match status" value="2"/>
</dbReference>
<keyword evidence="2" id="KW-0677">Repeat</keyword>
<keyword evidence="1" id="KW-0433">Leucine-rich repeat</keyword>
<dbReference type="EMBL" id="JAYWIO010000005">
    <property type="protein sequence ID" value="KAK7258834.1"/>
    <property type="molecule type" value="Genomic_DNA"/>
</dbReference>
<dbReference type="PANTHER" id="PTHR11017:SF587">
    <property type="entry name" value="NB-ARC DOMAIN PROTEIN"/>
    <property type="match status" value="1"/>
</dbReference>
<dbReference type="InterPro" id="IPR032675">
    <property type="entry name" value="LRR_dom_sf"/>
</dbReference>
<reference evidence="6 7" key="1">
    <citation type="submission" date="2024-01" db="EMBL/GenBank/DDBJ databases">
        <title>The genomes of 5 underutilized Papilionoideae crops provide insights into root nodulation and disease resistanc.</title>
        <authorList>
            <person name="Yuan L."/>
        </authorList>
    </citation>
    <scope>NUCLEOTIDE SEQUENCE [LARGE SCALE GENOMIC DNA]</scope>
    <source>
        <strain evidence="6">ZHUSHIDOU_FW_LH</strain>
        <tissue evidence="6">Leaf</tissue>
    </source>
</reference>
<proteinExistence type="predicted"/>
<dbReference type="FunFam" id="3.40.50.10140:FF:000007">
    <property type="entry name" value="Disease resistance protein (TIR-NBS-LRR class)"/>
    <property type="match status" value="1"/>
</dbReference>
<dbReference type="PROSITE" id="PS50104">
    <property type="entry name" value="TIR"/>
    <property type="match status" value="1"/>
</dbReference>
<dbReference type="GO" id="GO:0007165">
    <property type="term" value="P:signal transduction"/>
    <property type="evidence" value="ECO:0007669"/>
    <property type="project" value="InterPro"/>
</dbReference>
<evidence type="ECO:0000256" key="3">
    <source>
        <dbReference type="ARBA" id="ARBA00022821"/>
    </source>
</evidence>
<dbReference type="SUPFAM" id="SSF52058">
    <property type="entry name" value="L domain-like"/>
    <property type="match status" value="1"/>
</dbReference>
<evidence type="ECO:0000256" key="4">
    <source>
        <dbReference type="ARBA" id="ARBA00023027"/>
    </source>
</evidence>